<keyword evidence="3" id="KW-1185">Reference proteome</keyword>
<sequence>MGSFVNCDGQNCQKISCAAVEAPDAVLSAANRDIQTDLFIKSRPFQTKVLTRVVGQIGLVVILIAAPFAIWWLLGGIIDVIGSARGHYPGTVLLDDTLHFLLEDVKDIGRALELNNGKWEMGNGKQNVIRISMGADCMCIPTLIWLLRKC</sequence>
<name>A0A9P9YTL1_9MUSC</name>
<dbReference type="AlphaFoldDB" id="A0A9P9YTL1"/>
<feature type="transmembrane region" description="Helical" evidence="1">
    <location>
        <begin position="49"/>
        <end position="74"/>
    </location>
</feature>
<feature type="transmembrane region" description="Helical" evidence="1">
    <location>
        <begin position="128"/>
        <end position="147"/>
    </location>
</feature>
<proteinExistence type="predicted"/>
<reference evidence="2" key="1">
    <citation type="journal article" date="2023" name="Genome Biol. Evol.">
        <title>Long-read-based Genome Assembly of Drosophila gunungcola Reveals Fewer Chemosensory Genes in Flower-breeding Species.</title>
        <authorList>
            <person name="Negi A."/>
            <person name="Liao B.Y."/>
            <person name="Yeh S.D."/>
        </authorList>
    </citation>
    <scope>NUCLEOTIDE SEQUENCE</scope>
    <source>
        <strain evidence="2">Sukarami</strain>
    </source>
</reference>
<evidence type="ECO:0000256" key="1">
    <source>
        <dbReference type="SAM" id="Phobius"/>
    </source>
</evidence>
<evidence type="ECO:0000313" key="3">
    <source>
        <dbReference type="Proteomes" id="UP001059596"/>
    </source>
</evidence>
<accession>A0A9P9YTL1</accession>
<gene>
    <name evidence="2" type="ORF">M5D96_004174</name>
</gene>
<dbReference type="Proteomes" id="UP001059596">
    <property type="component" value="Unassembled WGS sequence"/>
</dbReference>
<protein>
    <submittedName>
        <fullName evidence="2">Uncharacterized protein</fullName>
    </submittedName>
</protein>
<evidence type="ECO:0000313" key="2">
    <source>
        <dbReference type="EMBL" id="KAI8042851.1"/>
    </source>
</evidence>
<keyword evidence="1" id="KW-0812">Transmembrane</keyword>
<dbReference type="EMBL" id="JAMKOV010000002">
    <property type="protein sequence ID" value="KAI8042851.1"/>
    <property type="molecule type" value="Genomic_DNA"/>
</dbReference>
<organism evidence="2 3">
    <name type="scientific">Drosophila gunungcola</name>
    <name type="common">fruit fly</name>
    <dbReference type="NCBI Taxonomy" id="103775"/>
    <lineage>
        <taxon>Eukaryota</taxon>
        <taxon>Metazoa</taxon>
        <taxon>Ecdysozoa</taxon>
        <taxon>Arthropoda</taxon>
        <taxon>Hexapoda</taxon>
        <taxon>Insecta</taxon>
        <taxon>Pterygota</taxon>
        <taxon>Neoptera</taxon>
        <taxon>Endopterygota</taxon>
        <taxon>Diptera</taxon>
        <taxon>Brachycera</taxon>
        <taxon>Muscomorpha</taxon>
        <taxon>Ephydroidea</taxon>
        <taxon>Drosophilidae</taxon>
        <taxon>Drosophila</taxon>
        <taxon>Sophophora</taxon>
    </lineage>
</organism>
<keyword evidence="1" id="KW-0472">Membrane</keyword>
<keyword evidence="1" id="KW-1133">Transmembrane helix</keyword>
<comment type="caution">
    <text evidence="2">The sequence shown here is derived from an EMBL/GenBank/DDBJ whole genome shotgun (WGS) entry which is preliminary data.</text>
</comment>